<evidence type="ECO:0000313" key="2">
    <source>
        <dbReference type="EMBL" id="WBR14806.1"/>
    </source>
</evidence>
<gene>
    <name evidence="2" type="ORF">pkur_cds_632</name>
</gene>
<accession>A0AA95J7X4</accession>
<feature type="region of interest" description="Disordered" evidence="1">
    <location>
        <begin position="1"/>
        <end position="35"/>
    </location>
</feature>
<feature type="compositionally biased region" description="Basic and acidic residues" evidence="1">
    <location>
        <begin position="1"/>
        <end position="12"/>
    </location>
</feature>
<sequence>MQGQNRTREQSRAQEGASTRRRYTKGPDGKPWIGVRDNADEWRRIMPGRNHAYRNAAFCLANQGDHSGADDPVGHFVKTVCTSATGGPEERDDLVKSLNTYVCPSTCIPRHLGSGCMMAALDASYVTKPDDGYDRLVPLVPLGAADATANACGVSLDRAGDFFDDWKFRTVHGPSGMRSLLGRVRLCAAAEQHETGTPLGGALHRYCASAQGASGFTRVFVAATGAGYTVDEASCLASRSMAPSS</sequence>
<organism evidence="2 3">
    <name type="scientific">Pandoravirus kuranda</name>
    <dbReference type="NCBI Taxonomy" id="3019033"/>
    <lineage>
        <taxon>Viruses</taxon>
        <taxon>Pandoravirus</taxon>
    </lineage>
</organism>
<dbReference type="EMBL" id="ON887157">
    <property type="protein sequence ID" value="WBR14806.1"/>
    <property type="molecule type" value="Genomic_DNA"/>
</dbReference>
<dbReference type="Proteomes" id="UP001185135">
    <property type="component" value="Segment"/>
</dbReference>
<evidence type="ECO:0000256" key="1">
    <source>
        <dbReference type="SAM" id="MobiDB-lite"/>
    </source>
</evidence>
<reference evidence="2" key="1">
    <citation type="submission" date="2022-06" db="EMBL/GenBank/DDBJ databases">
        <authorList>
            <person name="Legendre M."/>
            <person name="Claverie J.-M."/>
            <person name="Alempic J.-M."/>
            <person name="Abergel C."/>
        </authorList>
    </citation>
    <scope>NUCLEOTIDE SEQUENCE</scope>
    <source>
        <strain evidence="2">Kuranda</strain>
    </source>
</reference>
<name>A0AA95J7X4_9VIRU</name>
<protein>
    <submittedName>
        <fullName evidence="2">CNP1-like domain-containing protein</fullName>
    </submittedName>
</protein>
<proteinExistence type="predicted"/>
<evidence type="ECO:0000313" key="3">
    <source>
        <dbReference type="Proteomes" id="UP001185135"/>
    </source>
</evidence>